<dbReference type="AlphaFoldDB" id="W1VC56"/>
<comment type="caution">
    <text evidence="1">The sequence shown here is derived from an EMBL/GenBank/DDBJ whole genome shotgun (WGS) entry which is preliminary data.</text>
</comment>
<protein>
    <submittedName>
        <fullName evidence="1">Uncharacterized protein</fullName>
    </submittedName>
</protein>
<evidence type="ECO:0000313" key="2">
    <source>
        <dbReference type="Proteomes" id="UP000018852"/>
    </source>
</evidence>
<gene>
    <name evidence="1" type="ORF">Q605_AUC00814G0001</name>
</gene>
<sequence>MAGQAQLDRGRLTGLVEVVVDVDVQEVAVLALVGEHVLVGLGQLVVAAHAQGPQGVEGLGLVVDLGHRVQRAQLSHGGRQLLVTSVQTRRPRGGTLVVGVAASRQVGQLGDAVDDEDLDAGASHLHQAGGHLRAQRLLVDDESLVAGPLGLDGALAEPHLGAQQVGAVKELVGPPGVLHAQVRPPRVLARPHPMAAVELLVRHAPALGVKEDHAGAVVREVVGAQDTDVDARAALTQQVLHAADRLGPQRVELGRGLAGVEALGEEGEHALVARPVGGALGPARRGPAVQDCLGDAGGELGIDDLVVEAVVEHVVACGGTGLGGVLLAQQVRGAGHEAVGVDLGAELQGLVLDAVYRDAGAGQLEGQAVGDLRAQRDAVGVEELLEGQQHVLDVEVGERLDVVVADLGHRHRVRGVERLEGVDGGHRHERGPADQHREPGDDVVAAAGGELIGHGPPPEHACLTGQVELQGVHVHLGAGVARDDLLELVGEHHLAPVVDDGVHAVALEVVDRVVDRGRGLGDLAGAVLPEDEQAPAARVWCAPGQLTLLARAGDQVRQVRQRGDVDARRTVLRRGDDGGDHGHEALTCAGDALEDDVRAVVGGRQVCGGQRSAASACHVLVDEPELLGRGVVVGGDGGQVGIGPVGAGGEGEGHTPLGGLARDGDRVVGPLLAAPPIAGVIDAILGHGQELHAAKAQAVGLLDLVADRGVGVQALGEPPPLLGAVLDAG</sequence>
<proteinExistence type="predicted"/>
<accession>W1VC56</accession>
<feature type="non-terminal residue" evidence="1">
    <location>
        <position position="729"/>
    </location>
</feature>
<reference evidence="1 2" key="1">
    <citation type="submission" date="2013-12" db="EMBL/GenBank/DDBJ databases">
        <title>A Varibaculum cambriense genome reconstructed from a premature infant gut community with otherwise low bacterial novelty that shifts toward anaerobic metabolism during the third week of life.</title>
        <authorList>
            <person name="Brown C.T."/>
            <person name="Sharon I."/>
            <person name="Thomas B.C."/>
            <person name="Castelle C.J."/>
            <person name="Morowitz M.J."/>
            <person name="Banfield J.F."/>
        </authorList>
    </citation>
    <scope>NUCLEOTIDE SEQUENCE [LARGE SCALE GENOMIC DNA]</scope>
    <source>
        <strain evidence="2">DORA_12</strain>
    </source>
</reference>
<organism evidence="1 2">
    <name type="scientific">Actinomyces urogenitalis DORA_12</name>
    <dbReference type="NCBI Taxonomy" id="1403939"/>
    <lineage>
        <taxon>Bacteria</taxon>
        <taxon>Bacillati</taxon>
        <taxon>Actinomycetota</taxon>
        <taxon>Actinomycetes</taxon>
        <taxon>Actinomycetales</taxon>
        <taxon>Actinomycetaceae</taxon>
        <taxon>Actinomyces</taxon>
    </lineage>
</organism>
<name>W1VC56_9ACTO</name>
<evidence type="ECO:0000313" key="1">
    <source>
        <dbReference type="EMBL" id="ETJ03628.1"/>
    </source>
</evidence>
<dbReference type="Proteomes" id="UP000018852">
    <property type="component" value="Unassembled WGS sequence"/>
</dbReference>
<dbReference type="EMBL" id="AZLV01000814">
    <property type="protein sequence ID" value="ETJ03628.1"/>
    <property type="molecule type" value="Genomic_DNA"/>
</dbReference>